<name>A0A090XE85_IXORI</name>
<sequence length="92" mass="10042">MKPAIVALCLLAAVVCVIALLPEKVCRAPHPVQPAPRYSITRTWYLTHTDTDQEVNLGSVGPGVTEVDVLGKTKYLTAWIRVHTETNHPPGD</sequence>
<dbReference type="EMBL" id="GBIH01002282">
    <property type="protein sequence ID" value="JAC92428.1"/>
    <property type="molecule type" value="mRNA"/>
</dbReference>
<feature type="chain" id="PRO_5001867132" evidence="1">
    <location>
        <begin position="20"/>
        <end position="92"/>
    </location>
</feature>
<protein>
    <submittedName>
        <fullName evidence="2">Putative secreted protein</fullName>
    </submittedName>
</protein>
<reference evidence="2" key="1">
    <citation type="journal article" date="2015" name="PLoS Negl. Trop. Dis.">
        <title>Deep Sequencing Analysis of the Ixodes ricinus Haemocytome.</title>
        <authorList>
            <person name="Kotsyfakis M."/>
            <person name="Kopacek P."/>
            <person name="Franta Z."/>
            <person name="Pedra J.H."/>
            <person name="Ribeiro J.M."/>
        </authorList>
    </citation>
    <scope>NUCLEOTIDE SEQUENCE</scope>
</reference>
<evidence type="ECO:0000256" key="1">
    <source>
        <dbReference type="SAM" id="SignalP"/>
    </source>
</evidence>
<dbReference type="AlphaFoldDB" id="A0A090XE85"/>
<accession>A0A090XE85</accession>
<evidence type="ECO:0000313" key="2">
    <source>
        <dbReference type="EMBL" id="JAC92428.1"/>
    </source>
</evidence>
<keyword evidence="1" id="KW-0732">Signal</keyword>
<organism evidence="2">
    <name type="scientific">Ixodes ricinus</name>
    <name type="common">Common tick</name>
    <name type="synonym">Acarus ricinus</name>
    <dbReference type="NCBI Taxonomy" id="34613"/>
    <lineage>
        <taxon>Eukaryota</taxon>
        <taxon>Metazoa</taxon>
        <taxon>Ecdysozoa</taxon>
        <taxon>Arthropoda</taxon>
        <taxon>Chelicerata</taxon>
        <taxon>Arachnida</taxon>
        <taxon>Acari</taxon>
        <taxon>Parasitiformes</taxon>
        <taxon>Ixodida</taxon>
        <taxon>Ixodoidea</taxon>
        <taxon>Ixodidae</taxon>
        <taxon>Ixodinae</taxon>
        <taxon>Ixodes</taxon>
    </lineage>
</organism>
<proteinExistence type="evidence at transcript level"/>
<feature type="signal peptide" evidence="1">
    <location>
        <begin position="1"/>
        <end position="19"/>
    </location>
</feature>